<evidence type="ECO:0000256" key="9">
    <source>
        <dbReference type="SAM" id="MobiDB-lite"/>
    </source>
</evidence>
<gene>
    <name evidence="10" type="primary">ABSGL_05820.1 scaffold 7482</name>
</gene>
<comment type="subcellular location">
    <subcellularLocation>
        <location evidence="1">Nucleus</location>
    </subcellularLocation>
</comment>
<keyword evidence="5" id="KW-0010">Activator</keyword>
<evidence type="ECO:0000256" key="7">
    <source>
        <dbReference type="ARBA" id="ARBA00023242"/>
    </source>
</evidence>
<keyword evidence="7" id="KW-0539">Nucleus</keyword>
<evidence type="ECO:0000256" key="3">
    <source>
        <dbReference type="ARBA" id="ARBA00019615"/>
    </source>
</evidence>
<dbReference type="GO" id="GO:0016592">
    <property type="term" value="C:mediator complex"/>
    <property type="evidence" value="ECO:0007669"/>
    <property type="project" value="InterPro"/>
</dbReference>
<evidence type="ECO:0000256" key="6">
    <source>
        <dbReference type="ARBA" id="ARBA00023163"/>
    </source>
</evidence>
<keyword evidence="6" id="KW-0804">Transcription</keyword>
<name>A0A168NAH2_ABSGL</name>
<dbReference type="GO" id="GO:0003712">
    <property type="term" value="F:transcription coregulator activity"/>
    <property type="evidence" value="ECO:0007669"/>
    <property type="project" value="InterPro"/>
</dbReference>
<evidence type="ECO:0000256" key="5">
    <source>
        <dbReference type="ARBA" id="ARBA00023159"/>
    </source>
</evidence>
<evidence type="ECO:0000256" key="4">
    <source>
        <dbReference type="ARBA" id="ARBA00023015"/>
    </source>
</evidence>
<accession>A0A168NAH2</accession>
<evidence type="ECO:0000256" key="2">
    <source>
        <dbReference type="ARBA" id="ARBA00009259"/>
    </source>
</evidence>
<dbReference type="InParanoid" id="A0A168NAH2"/>
<evidence type="ECO:0000256" key="1">
    <source>
        <dbReference type="ARBA" id="ARBA00004123"/>
    </source>
</evidence>
<dbReference type="OMA" id="HTERGEY"/>
<feature type="region of interest" description="Disordered" evidence="9">
    <location>
        <begin position="108"/>
        <end position="130"/>
    </location>
</feature>
<evidence type="ECO:0000256" key="8">
    <source>
        <dbReference type="ARBA" id="ARBA00032018"/>
    </source>
</evidence>
<dbReference type="EMBL" id="LT553140">
    <property type="protein sequence ID" value="SAM00145.1"/>
    <property type="molecule type" value="Genomic_DNA"/>
</dbReference>
<dbReference type="AlphaFoldDB" id="A0A168NAH2"/>
<dbReference type="STRING" id="4829.A0A168NAH2"/>
<comment type="similarity">
    <text evidence="2">Belongs to the Mediator complex subunit 19 family.</text>
</comment>
<dbReference type="Pfam" id="PF10278">
    <property type="entry name" value="Med19"/>
    <property type="match status" value="1"/>
</dbReference>
<dbReference type="InterPro" id="IPR019403">
    <property type="entry name" value="Mediator_Med19_met"/>
</dbReference>
<dbReference type="Proteomes" id="UP000078561">
    <property type="component" value="Unassembled WGS sequence"/>
</dbReference>
<dbReference type="OrthoDB" id="2160599at2759"/>
<organism evidence="10">
    <name type="scientific">Absidia glauca</name>
    <name type="common">Pin mould</name>
    <dbReference type="NCBI Taxonomy" id="4829"/>
    <lineage>
        <taxon>Eukaryota</taxon>
        <taxon>Fungi</taxon>
        <taxon>Fungi incertae sedis</taxon>
        <taxon>Mucoromycota</taxon>
        <taxon>Mucoromycotina</taxon>
        <taxon>Mucoromycetes</taxon>
        <taxon>Mucorales</taxon>
        <taxon>Cunninghamellaceae</taxon>
        <taxon>Absidia</taxon>
    </lineage>
</organism>
<dbReference type="InterPro" id="IPR013942">
    <property type="entry name" value="Mediator_Med19_fun"/>
</dbReference>
<evidence type="ECO:0000313" key="11">
    <source>
        <dbReference type="Proteomes" id="UP000078561"/>
    </source>
</evidence>
<keyword evidence="4" id="KW-0805">Transcription regulation</keyword>
<protein>
    <recommendedName>
        <fullName evidence="3">Mediator of RNA polymerase II transcription subunit 19</fullName>
    </recommendedName>
    <alternativeName>
        <fullName evidence="8">Mediator complex subunit 19</fullName>
    </alternativeName>
</protein>
<reference evidence="10" key="1">
    <citation type="submission" date="2016-04" db="EMBL/GenBank/DDBJ databases">
        <authorList>
            <person name="Evans L.H."/>
            <person name="Alamgir A."/>
            <person name="Owens N."/>
            <person name="Weber N.D."/>
            <person name="Virtaneva K."/>
            <person name="Barbian K."/>
            <person name="Babar A."/>
            <person name="Rosenke K."/>
        </authorList>
    </citation>
    <scope>NUCLEOTIDE SEQUENCE [LARGE SCALE GENOMIC DNA]</scope>
    <source>
        <strain evidence="10">CBS 101.48</strain>
    </source>
</reference>
<dbReference type="PANTHER" id="PTHR28270:SF1">
    <property type="entry name" value="MEDIATOR OF RNA POLYMERASE II TRANSCRIPTION SUBUNIT 19"/>
    <property type="match status" value="1"/>
</dbReference>
<dbReference type="GO" id="GO:0070847">
    <property type="term" value="C:core mediator complex"/>
    <property type="evidence" value="ECO:0007669"/>
    <property type="project" value="TreeGrafter"/>
</dbReference>
<dbReference type="PANTHER" id="PTHR28270">
    <property type="entry name" value="MEDIATOR OF RNA POLYMERASE II TRANSCRIPTION SUBUNIT 19"/>
    <property type="match status" value="1"/>
</dbReference>
<sequence>MASPPADHLTGSTDLLTYYNLVPCYKKYTNKTMDPTWRPFVADLPGKTSVDQPADNYLLNILRDPHIEENSGQRIQPLDLVTLKDAYHLKEGPVPGFDVTLLGTDDTGRHQGLASSIDKDSDTERKHRKKVKRLDEKRCIELPAHIDVLVEEEAEA</sequence>
<dbReference type="FunCoup" id="A0A168NAH2">
    <property type="interactions" value="25"/>
</dbReference>
<proteinExistence type="inferred from homology"/>
<dbReference type="GO" id="GO:0006357">
    <property type="term" value="P:regulation of transcription by RNA polymerase II"/>
    <property type="evidence" value="ECO:0007669"/>
    <property type="project" value="InterPro"/>
</dbReference>
<keyword evidence="11" id="KW-1185">Reference proteome</keyword>
<evidence type="ECO:0000313" key="10">
    <source>
        <dbReference type="EMBL" id="SAM00145.1"/>
    </source>
</evidence>